<dbReference type="PANTHER" id="PTHR40448:SF1">
    <property type="entry name" value="TWO-COMPONENT SENSOR HISTIDINE KINASE"/>
    <property type="match status" value="1"/>
</dbReference>
<feature type="transmembrane region" description="Helical" evidence="1">
    <location>
        <begin position="12"/>
        <end position="30"/>
    </location>
</feature>
<organism evidence="3 4">
    <name type="scientific">Kineothrix sedimenti</name>
    <dbReference type="NCBI Taxonomy" id="3123317"/>
    <lineage>
        <taxon>Bacteria</taxon>
        <taxon>Bacillati</taxon>
        <taxon>Bacillota</taxon>
        <taxon>Clostridia</taxon>
        <taxon>Lachnospirales</taxon>
        <taxon>Lachnospiraceae</taxon>
        <taxon>Kineothrix</taxon>
    </lineage>
</organism>
<reference evidence="3 4" key="1">
    <citation type="submission" date="2024-02" db="EMBL/GenBank/DDBJ databases">
        <title>Bacterial strain from lacustrine sediment.</title>
        <authorList>
            <person name="Petit C."/>
            <person name="Fadhlaoui K."/>
        </authorList>
    </citation>
    <scope>NUCLEOTIDE SEQUENCE [LARGE SCALE GENOMIC DNA]</scope>
    <source>
        <strain evidence="3 4">IPX-CK</strain>
    </source>
</reference>
<feature type="transmembrane region" description="Helical" evidence="1">
    <location>
        <begin position="163"/>
        <end position="184"/>
    </location>
</feature>
<dbReference type="PANTHER" id="PTHR40448">
    <property type="entry name" value="TWO-COMPONENT SENSOR HISTIDINE KINASE"/>
    <property type="match status" value="1"/>
</dbReference>
<keyword evidence="4" id="KW-1185">Reference proteome</keyword>
<keyword evidence="1" id="KW-0812">Transmembrane</keyword>
<dbReference type="InterPro" id="IPR036890">
    <property type="entry name" value="HATPase_C_sf"/>
</dbReference>
<proteinExistence type="predicted"/>
<evidence type="ECO:0000313" key="3">
    <source>
        <dbReference type="EMBL" id="XAH75498.1"/>
    </source>
</evidence>
<protein>
    <submittedName>
        <fullName evidence="3">GHKL domain-containing protein</fullName>
    </submittedName>
</protein>
<feature type="transmembrane region" description="Helical" evidence="1">
    <location>
        <begin position="37"/>
        <end position="58"/>
    </location>
</feature>
<dbReference type="SUPFAM" id="SSF55874">
    <property type="entry name" value="ATPase domain of HSP90 chaperone/DNA topoisomerase II/histidine kinase"/>
    <property type="match status" value="1"/>
</dbReference>
<feature type="domain" description="Sensor histidine kinase NatK-like C-terminal" evidence="2">
    <location>
        <begin position="329"/>
        <end position="434"/>
    </location>
</feature>
<dbReference type="Pfam" id="PF14501">
    <property type="entry name" value="HATPase_c_5"/>
    <property type="match status" value="1"/>
</dbReference>
<keyword evidence="1" id="KW-1133">Transmembrane helix</keyword>
<evidence type="ECO:0000313" key="4">
    <source>
        <dbReference type="Proteomes" id="UP001451571"/>
    </source>
</evidence>
<sequence>MMDQVILTEIPRLYTGIAEWAACSVYILMLKKRYRGAAMWLFMGSTLIIQCLVLELSGHFSKNFWLLGMFLAIGLMLLYFYLSCEMNWINAGYYCIRAFILAEFAASLEWQLYYYIVGSTQNLSLWLSILVLAATYAVVYVGVFFLEKKHMYLSQEKTTAKELVFVIAIGSAVFFVSNLSFVYANTPFSSQITREIFNIRTLVDLSGLTILYAYHILRREMQAKYDLDAMRNILQSQYTLYRKSGESIDIVNRKYHDLKHQIAVLRAEEDSAKRLAFLDEMESEIKMYEAQNKTGNSVVDTILTGKSITCQKHNIELTCVVDGKLLNFMHVMDICTLFGNSLDNAIECEIQIEEQEKRLIHVEVVSKKDFIVLRFENYFEGDIEIEDNLPATTKANREYHGYGIKSIKYTAKKYGGWVTINKKGNWFELNIVIPAPKE</sequence>
<dbReference type="Gene3D" id="3.30.565.10">
    <property type="entry name" value="Histidine kinase-like ATPase, C-terminal domain"/>
    <property type="match status" value="1"/>
</dbReference>
<dbReference type="RefSeq" id="WP_342759064.1">
    <property type="nucleotide sequence ID" value="NZ_CP146256.1"/>
</dbReference>
<feature type="transmembrane region" description="Helical" evidence="1">
    <location>
        <begin position="64"/>
        <end position="82"/>
    </location>
</feature>
<dbReference type="Proteomes" id="UP001451571">
    <property type="component" value="Chromosome"/>
</dbReference>
<dbReference type="InterPro" id="IPR032834">
    <property type="entry name" value="NatK-like_C"/>
</dbReference>
<accession>A0ABZ3EZ12</accession>
<feature type="transmembrane region" description="Helical" evidence="1">
    <location>
        <begin position="94"/>
        <end position="117"/>
    </location>
</feature>
<evidence type="ECO:0000259" key="2">
    <source>
        <dbReference type="Pfam" id="PF14501"/>
    </source>
</evidence>
<dbReference type="CDD" id="cd16935">
    <property type="entry name" value="HATPase_AgrC-ComD-like"/>
    <property type="match status" value="1"/>
</dbReference>
<feature type="transmembrane region" description="Helical" evidence="1">
    <location>
        <begin position="123"/>
        <end position="143"/>
    </location>
</feature>
<evidence type="ECO:0000256" key="1">
    <source>
        <dbReference type="SAM" id="Phobius"/>
    </source>
</evidence>
<name>A0ABZ3EZ12_9FIRM</name>
<dbReference type="EMBL" id="CP146256">
    <property type="protein sequence ID" value="XAH75498.1"/>
    <property type="molecule type" value="Genomic_DNA"/>
</dbReference>
<keyword evidence="1" id="KW-0472">Membrane</keyword>
<gene>
    <name evidence="3" type="ORF">V6984_06990</name>
</gene>